<protein>
    <submittedName>
        <fullName evidence="1">Uncharacterized protein</fullName>
    </submittedName>
</protein>
<dbReference type="EMBL" id="JSUQ01000019">
    <property type="protein sequence ID" value="KHQ51142.1"/>
    <property type="molecule type" value="Genomic_DNA"/>
</dbReference>
<proteinExistence type="predicted"/>
<dbReference type="SUPFAM" id="SSF53613">
    <property type="entry name" value="Ribokinase-like"/>
    <property type="match status" value="1"/>
</dbReference>
<evidence type="ECO:0000313" key="2">
    <source>
        <dbReference type="Proteomes" id="UP000030960"/>
    </source>
</evidence>
<organism evidence="1 2">
    <name type="scientific">Mameliella alba</name>
    <dbReference type="NCBI Taxonomy" id="561184"/>
    <lineage>
        <taxon>Bacteria</taxon>
        <taxon>Pseudomonadati</taxon>
        <taxon>Pseudomonadota</taxon>
        <taxon>Alphaproteobacteria</taxon>
        <taxon>Rhodobacterales</taxon>
        <taxon>Roseobacteraceae</taxon>
        <taxon>Mameliella</taxon>
    </lineage>
</organism>
<dbReference type="GO" id="GO:0003824">
    <property type="term" value="F:catalytic activity"/>
    <property type="evidence" value="ECO:0007669"/>
    <property type="project" value="UniProtKB-ARBA"/>
</dbReference>
<gene>
    <name evidence="1" type="ORF">OA50_04173</name>
</gene>
<dbReference type="AlphaFoldDB" id="A0A0B3RSZ4"/>
<evidence type="ECO:0000313" key="1">
    <source>
        <dbReference type="EMBL" id="KHQ51142.1"/>
    </source>
</evidence>
<keyword evidence="2" id="KW-1185">Reference proteome</keyword>
<name>A0A0B3RSZ4_9RHOB</name>
<dbReference type="OrthoDB" id="7311517at2"/>
<dbReference type="Proteomes" id="UP000030960">
    <property type="component" value="Unassembled WGS sequence"/>
</dbReference>
<reference evidence="1 2" key="1">
    <citation type="submission" date="2014-10" db="EMBL/GenBank/DDBJ databases">
        <title>Genome sequence of Ponticoccus sp. strain UMTAT08 isolated from clonal culture of toxic dinoflagellate Alexandrium tamiyavanichii.</title>
        <authorList>
            <person name="Gan H.Y."/>
            <person name="Muhd D.-D."/>
            <person name="Mohd Noor M.E."/>
            <person name="Yeong Y.S."/>
            <person name="Usup G."/>
        </authorList>
    </citation>
    <scope>NUCLEOTIDE SEQUENCE [LARGE SCALE GENOMIC DNA]</scope>
    <source>
        <strain evidence="1 2">UMTAT08</strain>
    </source>
</reference>
<accession>A0A0B3RSZ4</accession>
<dbReference type="RefSeq" id="WP_043144897.1">
    <property type="nucleotide sequence ID" value="NZ_AP022337.1"/>
</dbReference>
<comment type="caution">
    <text evidence="1">The sequence shown here is derived from an EMBL/GenBank/DDBJ whole genome shotgun (WGS) entry which is preliminary data.</text>
</comment>
<dbReference type="InterPro" id="IPR029056">
    <property type="entry name" value="Ribokinase-like"/>
</dbReference>
<sequence>MATTVGDIAVEVSADIGPLQRELARGSNSLNRFGGDAKSAGVTFARMGASVAAISASGPT</sequence>